<feature type="compositionally biased region" description="Basic residues" evidence="4">
    <location>
        <begin position="640"/>
        <end position="650"/>
    </location>
</feature>
<feature type="region of interest" description="Disordered" evidence="4">
    <location>
        <begin position="576"/>
        <end position="616"/>
    </location>
</feature>
<keyword evidence="3" id="KW-0175">Coiled coil</keyword>
<keyword evidence="6" id="KW-1185">Reference proteome</keyword>
<accession>A0A1Y2BD52</accession>
<dbReference type="Gene3D" id="1.10.1170.10">
    <property type="entry name" value="Inhibitor Of Apoptosis Protein (2mihbC-IAP-1), Chain A"/>
    <property type="match status" value="1"/>
</dbReference>
<feature type="compositionally biased region" description="Polar residues" evidence="4">
    <location>
        <begin position="325"/>
        <end position="341"/>
    </location>
</feature>
<dbReference type="OrthoDB" id="2196114at2759"/>
<organism evidence="5 6">
    <name type="scientific">Rhizoclosmatium globosum</name>
    <dbReference type="NCBI Taxonomy" id="329046"/>
    <lineage>
        <taxon>Eukaryota</taxon>
        <taxon>Fungi</taxon>
        <taxon>Fungi incertae sedis</taxon>
        <taxon>Chytridiomycota</taxon>
        <taxon>Chytridiomycota incertae sedis</taxon>
        <taxon>Chytridiomycetes</taxon>
        <taxon>Chytridiales</taxon>
        <taxon>Chytriomycetaceae</taxon>
        <taxon>Rhizoclosmatium</taxon>
    </lineage>
</organism>
<evidence type="ECO:0000313" key="6">
    <source>
        <dbReference type="Proteomes" id="UP000193642"/>
    </source>
</evidence>
<feature type="compositionally biased region" description="Polar residues" evidence="4">
    <location>
        <begin position="437"/>
        <end position="450"/>
    </location>
</feature>
<feature type="compositionally biased region" description="Basic and acidic residues" evidence="4">
    <location>
        <begin position="669"/>
        <end position="686"/>
    </location>
</feature>
<dbReference type="PROSITE" id="PS50143">
    <property type="entry name" value="BIR_REPEAT_2"/>
    <property type="match status" value="1"/>
</dbReference>
<feature type="region of interest" description="Disordered" evidence="4">
    <location>
        <begin position="531"/>
        <end position="563"/>
    </location>
</feature>
<dbReference type="PANTHER" id="PTHR46771:SF5">
    <property type="entry name" value="DETERIN"/>
    <property type="match status" value="1"/>
</dbReference>
<proteinExistence type="predicted"/>
<feature type="compositionally biased region" description="Low complexity" evidence="4">
    <location>
        <begin position="200"/>
        <end position="236"/>
    </location>
</feature>
<feature type="region of interest" description="Disordered" evidence="4">
    <location>
        <begin position="435"/>
        <end position="518"/>
    </location>
</feature>
<dbReference type="Pfam" id="PF00653">
    <property type="entry name" value="BIR"/>
    <property type="match status" value="1"/>
</dbReference>
<dbReference type="EMBL" id="MCGO01000070">
    <property type="protein sequence ID" value="ORY32753.1"/>
    <property type="molecule type" value="Genomic_DNA"/>
</dbReference>
<feature type="region of interest" description="Disordered" evidence="4">
    <location>
        <begin position="200"/>
        <end position="341"/>
    </location>
</feature>
<feature type="region of interest" description="Disordered" evidence="4">
    <location>
        <begin position="640"/>
        <end position="698"/>
    </location>
</feature>
<feature type="compositionally biased region" description="Low complexity" evidence="4">
    <location>
        <begin position="593"/>
        <end position="611"/>
    </location>
</feature>
<feature type="compositionally biased region" description="Low complexity" evidence="4">
    <location>
        <begin position="310"/>
        <end position="324"/>
    </location>
</feature>
<dbReference type="SMART" id="SM00238">
    <property type="entry name" value="BIR"/>
    <property type="match status" value="1"/>
</dbReference>
<dbReference type="InterPro" id="IPR051190">
    <property type="entry name" value="Baculoviral_IAP"/>
</dbReference>
<evidence type="ECO:0000256" key="2">
    <source>
        <dbReference type="ARBA" id="ARBA00022833"/>
    </source>
</evidence>
<name>A0A1Y2BD52_9FUNG</name>
<dbReference type="GO" id="GO:0046872">
    <property type="term" value="F:metal ion binding"/>
    <property type="evidence" value="ECO:0007669"/>
    <property type="project" value="UniProtKB-KW"/>
</dbReference>
<feature type="region of interest" description="Disordered" evidence="4">
    <location>
        <begin position="358"/>
        <end position="422"/>
    </location>
</feature>
<evidence type="ECO:0000256" key="3">
    <source>
        <dbReference type="SAM" id="Coils"/>
    </source>
</evidence>
<evidence type="ECO:0008006" key="7">
    <source>
        <dbReference type="Google" id="ProtNLM"/>
    </source>
</evidence>
<dbReference type="AlphaFoldDB" id="A0A1Y2BD52"/>
<feature type="compositionally biased region" description="Pro residues" evidence="4">
    <location>
        <begin position="237"/>
        <end position="247"/>
    </location>
</feature>
<dbReference type="Proteomes" id="UP000193642">
    <property type="component" value="Unassembled WGS sequence"/>
</dbReference>
<reference evidence="5 6" key="1">
    <citation type="submission" date="2016-07" db="EMBL/GenBank/DDBJ databases">
        <title>Pervasive Adenine N6-methylation of Active Genes in Fungi.</title>
        <authorList>
            <consortium name="DOE Joint Genome Institute"/>
            <person name="Mondo S.J."/>
            <person name="Dannebaum R.O."/>
            <person name="Kuo R.C."/>
            <person name="Labutti K."/>
            <person name="Haridas S."/>
            <person name="Kuo A."/>
            <person name="Salamov A."/>
            <person name="Ahrendt S.R."/>
            <person name="Lipzen A."/>
            <person name="Sullivan W."/>
            <person name="Andreopoulos W.B."/>
            <person name="Clum A."/>
            <person name="Lindquist E."/>
            <person name="Daum C."/>
            <person name="Ramamoorthy G.K."/>
            <person name="Gryganskyi A."/>
            <person name="Culley D."/>
            <person name="Magnuson J.K."/>
            <person name="James T.Y."/>
            <person name="O'Malley M.A."/>
            <person name="Stajich J.E."/>
            <person name="Spatafora J.W."/>
            <person name="Visel A."/>
            <person name="Grigoriev I.V."/>
        </authorList>
    </citation>
    <scope>NUCLEOTIDE SEQUENCE [LARGE SCALE GENOMIC DNA]</scope>
    <source>
        <strain evidence="5 6">JEL800</strain>
    </source>
</reference>
<feature type="coiled-coil region" evidence="3">
    <location>
        <begin position="837"/>
        <end position="864"/>
    </location>
</feature>
<keyword evidence="1" id="KW-0479">Metal-binding</keyword>
<dbReference type="SUPFAM" id="SSF57924">
    <property type="entry name" value="Inhibitor of apoptosis (IAP) repeat"/>
    <property type="match status" value="1"/>
</dbReference>
<gene>
    <name evidence="5" type="ORF">BCR33DRAFT_856464</name>
</gene>
<dbReference type="PANTHER" id="PTHR46771">
    <property type="entry name" value="DETERIN"/>
    <property type="match status" value="1"/>
</dbReference>
<evidence type="ECO:0000256" key="4">
    <source>
        <dbReference type="SAM" id="MobiDB-lite"/>
    </source>
</evidence>
<feature type="compositionally biased region" description="Polar residues" evidence="4">
    <location>
        <begin position="744"/>
        <end position="753"/>
    </location>
</feature>
<evidence type="ECO:0000256" key="1">
    <source>
        <dbReference type="ARBA" id="ARBA00022723"/>
    </source>
</evidence>
<feature type="compositionally biased region" description="Acidic residues" evidence="4">
    <location>
        <begin position="358"/>
        <end position="368"/>
    </location>
</feature>
<feature type="compositionally biased region" description="Low complexity" evidence="4">
    <location>
        <begin position="280"/>
        <end position="290"/>
    </location>
</feature>
<protein>
    <recommendedName>
        <fullName evidence="7">BIR-domain-containing protein</fullName>
    </recommendedName>
</protein>
<feature type="region of interest" description="Disordered" evidence="4">
    <location>
        <begin position="728"/>
        <end position="753"/>
    </location>
</feature>
<keyword evidence="2" id="KW-0862">Zinc</keyword>
<evidence type="ECO:0000313" key="5">
    <source>
        <dbReference type="EMBL" id="ORY32753.1"/>
    </source>
</evidence>
<dbReference type="InterPro" id="IPR001370">
    <property type="entry name" value="BIR_rpt"/>
</dbReference>
<sequence length="944" mass="101634">MTSLEAERAWVRQVHSVFDKLLKASRPDAKSLSSLVTLSVIGRSSPWSAEAKQARAASFTAPVLVAPAKGRRKTIPVEWPHSGDANWGCSAEKIAETGMFFKPQSVDENDYALCQYCLLGLAGWESTDDPVFEHKKRSPDCIMFKGPRVFEKLGPSVIQSLEAEAAEMDKDEVESVIELPSAEHTAPEPTPAVPIIKPTTAKTTASSTATKAAATTKPKAAPTTRKPRSISTTAAPVPAPVPTPAPIEPTEQPNTNESESEAPPAKITKQSTRAPRVSRTTKATAAAPKTAAPPPTITEDESESEPAEKVSATVVSSSAAPASSFTIPTVSNDARPSAPTSQKFNFVIDLPSYQLDIADEPLETDTEEVPSKLLSPKRKREPLNNTDHEKSDEDDNDDGGRNKKKGFVVQETQMPLFQEEKERGMIVVEDLVDDTKSSCPSNSIRGMTSHKTQEFADEASAPAPAPVKAPAVKKRTTAAASKEKKAASSKATVVTDSITEQQDSMKPVKAPAKKRVPKEKVVVELKSVASEESHLVVDVSPEPVRESSNEHVGSANKAEENVLDVEPVSDLVHTVHGNSVAQSDMDVDSGSQTSETVESVSEEPPTSLSEPDSVDSCVDASVEVRAIEEKAVKPAKIVPKKRVAAAKGKKAGVTDQTSGEGVASQAPVHAKDVVSKPDEEKLEKTQTKKRVTSAKEKKVAVEPEALVPVQEPIARAAASVVSPDIISQPVSQPRLNNGLPFTSDVPTNNEQTTSTKISGIKSIKTSTTVVDYSKMIDDLDNELLQHAFATEMPSAIQKHQPQPMNLSIVSEDDLLDCYGASPEGTPKASAPPAAEPIAFASSKLRNIAVEVEEEEEEFQDASEHLSMDYTNPETIVREFWPAQGALVQRVDYLDPKERGLSVREWMRKVGETEVLRILEGVKTVSALVEREVGKVRDEVEDMEC</sequence>
<feature type="compositionally biased region" description="Polar residues" evidence="4">
    <location>
        <begin position="494"/>
        <end position="504"/>
    </location>
</feature>
<comment type="caution">
    <text evidence="5">The sequence shown here is derived from an EMBL/GenBank/DDBJ whole genome shotgun (WGS) entry which is preliminary data.</text>
</comment>
<dbReference type="STRING" id="329046.A0A1Y2BD52"/>